<protein>
    <recommendedName>
        <fullName evidence="15 16">Type III pantothenate kinase</fullName>
        <ecNumber evidence="6 16">2.7.1.33</ecNumber>
    </recommendedName>
    <alternativeName>
        <fullName evidence="16">PanK-III</fullName>
    </alternativeName>
    <alternativeName>
        <fullName evidence="16">Pantothenic acid kinase</fullName>
    </alternativeName>
</protein>
<organism evidence="17 18">
    <name type="scientific">Olsenella porci</name>
    <dbReference type="NCBI Taxonomy" id="2652279"/>
    <lineage>
        <taxon>Bacteria</taxon>
        <taxon>Bacillati</taxon>
        <taxon>Actinomycetota</taxon>
        <taxon>Coriobacteriia</taxon>
        <taxon>Coriobacteriales</taxon>
        <taxon>Atopobiaceae</taxon>
        <taxon>Olsenella</taxon>
    </lineage>
</organism>
<keyword evidence="10 16" id="KW-0418">Kinase</keyword>
<comment type="cofactor">
    <cofactor evidence="2">
        <name>K(+)</name>
        <dbReference type="ChEBI" id="CHEBI:29103"/>
    </cofactor>
</comment>
<evidence type="ECO:0000256" key="11">
    <source>
        <dbReference type="ARBA" id="ARBA00022840"/>
    </source>
</evidence>
<sequence length="264" mass="28185">MLLAIDVGNTQTTLGLFDDGGQVARQWRMATDKTDTADELHERLFGYFMMFGLELSDVTDVAIASVVPILTQEWLYMMRHILNADDVLLVDAGRDCGIRVNMPDPTQVGADRIANAVAARETYGAPVIVVDFGTATNIDVVDANGSFRGGAIMPGLLLSASALFSRASRLASVPLVAPARALGDTTESAVQSGIVIGAAAQAEGLVRRIRDELGEPNCTVVGTGGLSREIAKATDLFDALDPDLTIRGVYLIWKHRAEKRAARA</sequence>
<dbReference type="AlphaFoldDB" id="A0A6N7XNI0"/>
<evidence type="ECO:0000313" key="18">
    <source>
        <dbReference type="Proteomes" id="UP000469325"/>
    </source>
</evidence>
<dbReference type="GO" id="GO:0005737">
    <property type="term" value="C:cytoplasm"/>
    <property type="evidence" value="ECO:0007669"/>
    <property type="project" value="UniProtKB-SubCell"/>
</dbReference>
<dbReference type="EC" id="2.7.1.33" evidence="6 16"/>
<dbReference type="Pfam" id="PF03309">
    <property type="entry name" value="Pan_kinase"/>
    <property type="match status" value="1"/>
</dbReference>
<evidence type="ECO:0000256" key="14">
    <source>
        <dbReference type="ARBA" id="ARBA00038036"/>
    </source>
</evidence>
<comment type="similarity">
    <text evidence="14 16">Belongs to the type III pantothenate kinase family.</text>
</comment>
<dbReference type="CDD" id="cd24015">
    <property type="entry name" value="ASKHA_NBD_PanK-III"/>
    <property type="match status" value="1"/>
</dbReference>
<comment type="cofactor">
    <cofactor evidence="16">
        <name>NH4(+)</name>
        <dbReference type="ChEBI" id="CHEBI:28938"/>
    </cofactor>
    <cofactor evidence="16">
        <name>K(+)</name>
        <dbReference type="ChEBI" id="CHEBI:29103"/>
    </cofactor>
    <text evidence="16">A monovalent cation. Ammonium or potassium.</text>
</comment>
<feature type="binding site" evidence="16">
    <location>
        <position position="134"/>
    </location>
    <ligand>
        <name>ATP</name>
        <dbReference type="ChEBI" id="CHEBI:30616"/>
    </ligand>
</feature>
<dbReference type="InterPro" id="IPR043129">
    <property type="entry name" value="ATPase_NBD"/>
</dbReference>
<feature type="binding site" evidence="16">
    <location>
        <begin position="6"/>
        <end position="13"/>
    </location>
    <ligand>
        <name>ATP</name>
        <dbReference type="ChEBI" id="CHEBI:30616"/>
    </ligand>
</feature>
<dbReference type="SUPFAM" id="SSF53067">
    <property type="entry name" value="Actin-like ATPase domain"/>
    <property type="match status" value="2"/>
</dbReference>
<evidence type="ECO:0000256" key="7">
    <source>
        <dbReference type="ARBA" id="ARBA00022490"/>
    </source>
</evidence>
<keyword evidence="8 16" id="KW-0808">Transferase</keyword>
<reference evidence="17 18" key="1">
    <citation type="submission" date="2019-08" db="EMBL/GenBank/DDBJ databases">
        <title>In-depth cultivation of the pig gut microbiome towards novel bacterial diversity and tailored functional studies.</title>
        <authorList>
            <person name="Wylensek D."/>
            <person name="Hitch T.C.A."/>
            <person name="Clavel T."/>
        </authorList>
    </citation>
    <scope>NUCLEOTIDE SEQUENCE [LARGE SCALE GENOMIC DNA]</scope>
    <source>
        <strain evidence="17 18">CA-Schmier-601-WT-1</strain>
    </source>
</reference>
<dbReference type="NCBIfam" id="NF009855">
    <property type="entry name" value="PRK13321.1"/>
    <property type="match status" value="1"/>
</dbReference>
<dbReference type="HAMAP" id="MF_01274">
    <property type="entry name" value="Pantothen_kinase_3"/>
    <property type="match status" value="1"/>
</dbReference>
<proteinExistence type="inferred from homology"/>
<comment type="caution">
    <text evidence="17">The sequence shown here is derived from an EMBL/GenBank/DDBJ whole genome shotgun (WGS) entry which is preliminary data.</text>
</comment>
<dbReference type="EMBL" id="VUNC01000001">
    <property type="protein sequence ID" value="MST71536.1"/>
    <property type="molecule type" value="Genomic_DNA"/>
</dbReference>
<comment type="subcellular location">
    <subcellularLocation>
        <location evidence="3 16">Cytoplasm</location>
    </subcellularLocation>
</comment>
<dbReference type="PANTHER" id="PTHR34265">
    <property type="entry name" value="TYPE III PANTOTHENATE KINASE"/>
    <property type="match status" value="1"/>
</dbReference>
<evidence type="ECO:0000256" key="15">
    <source>
        <dbReference type="ARBA" id="ARBA00040883"/>
    </source>
</evidence>
<dbReference type="UniPathway" id="UPA00241">
    <property type="reaction ID" value="UER00352"/>
</dbReference>
<accession>A0A6N7XNI0</accession>
<evidence type="ECO:0000256" key="2">
    <source>
        <dbReference type="ARBA" id="ARBA00001958"/>
    </source>
</evidence>
<dbReference type="GO" id="GO:0005524">
    <property type="term" value="F:ATP binding"/>
    <property type="evidence" value="ECO:0007669"/>
    <property type="project" value="UniProtKB-UniRule"/>
</dbReference>
<dbReference type="RefSeq" id="WP_154433310.1">
    <property type="nucleotide sequence ID" value="NZ_VUNC01000001.1"/>
</dbReference>
<dbReference type="Gene3D" id="3.30.420.40">
    <property type="match status" value="2"/>
</dbReference>
<evidence type="ECO:0000256" key="3">
    <source>
        <dbReference type="ARBA" id="ARBA00004496"/>
    </source>
</evidence>
<evidence type="ECO:0000256" key="6">
    <source>
        <dbReference type="ARBA" id="ARBA00012102"/>
    </source>
</evidence>
<dbReference type="GO" id="GO:0046872">
    <property type="term" value="F:metal ion binding"/>
    <property type="evidence" value="ECO:0007669"/>
    <property type="project" value="UniProtKB-KW"/>
</dbReference>
<evidence type="ECO:0000256" key="1">
    <source>
        <dbReference type="ARBA" id="ARBA00001206"/>
    </source>
</evidence>
<keyword evidence="13 16" id="KW-0173">Coenzyme A biosynthesis</keyword>
<comment type="function">
    <text evidence="16">Catalyzes the phosphorylation of pantothenate (Pan), the first step in CoA biosynthesis.</text>
</comment>
<gene>
    <name evidence="16" type="primary">coaX</name>
    <name evidence="17" type="ORF">FYJ68_00130</name>
</gene>
<feature type="active site" description="Proton acceptor" evidence="16">
    <location>
        <position position="111"/>
    </location>
</feature>
<dbReference type="PANTHER" id="PTHR34265:SF1">
    <property type="entry name" value="TYPE III PANTOTHENATE KINASE"/>
    <property type="match status" value="1"/>
</dbReference>
<dbReference type="GO" id="GO:0004594">
    <property type="term" value="F:pantothenate kinase activity"/>
    <property type="evidence" value="ECO:0007669"/>
    <property type="project" value="UniProtKB-UniRule"/>
</dbReference>
<comment type="caution">
    <text evidence="16">Lacks conserved residue(s) required for the propagation of feature annotation.</text>
</comment>
<evidence type="ECO:0000256" key="5">
    <source>
        <dbReference type="ARBA" id="ARBA00011738"/>
    </source>
</evidence>
<keyword evidence="9 16" id="KW-0547">Nucleotide-binding</keyword>
<evidence type="ECO:0000256" key="12">
    <source>
        <dbReference type="ARBA" id="ARBA00022958"/>
    </source>
</evidence>
<dbReference type="GO" id="GO:0015937">
    <property type="term" value="P:coenzyme A biosynthetic process"/>
    <property type="evidence" value="ECO:0007669"/>
    <property type="project" value="UniProtKB-UniRule"/>
</dbReference>
<evidence type="ECO:0000256" key="16">
    <source>
        <dbReference type="HAMAP-Rule" id="MF_01274"/>
    </source>
</evidence>
<dbReference type="InterPro" id="IPR004619">
    <property type="entry name" value="Type_III_PanK"/>
</dbReference>
<evidence type="ECO:0000256" key="13">
    <source>
        <dbReference type="ARBA" id="ARBA00022993"/>
    </source>
</evidence>
<keyword evidence="12 16" id="KW-0630">Potassium</keyword>
<keyword evidence="11 16" id="KW-0067">ATP-binding</keyword>
<comment type="subunit">
    <text evidence="5 16">Homodimer.</text>
</comment>
<comment type="pathway">
    <text evidence="4 16">Cofactor biosynthesis; coenzyme A biosynthesis; CoA from (R)-pantothenate: step 1/5.</text>
</comment>
<keyword evidence="7 16" id="KW-0963">Cytoplasm</keyword>
<evidence type="ECO:0000256" key="9">
    <source>
        <dbReference type="ARBA" id="ARBA00022741"/>
    </source>
</evidence>
<dbReference type="NCBIfam" id="TIGR00671">
    <property type="entry name" value="baf"/>
    <property type="match status" value="1"/>
</dbReference>
<evidence type="ECO:0000313" key="17">
    <source>
        <dbReference type="EMBL" id="MST71536.1"/>
    </source>
</evidence>
<keyword evidence="16" id="KW-0479">Metal-binding</keyword>
<evidence type="ECO:0000256" key="4">
    <source>
        <dbReference type="ARBA" id="ARBA00005225"/>
    </source>
</evidence>
<dbReference type="Proteomes" id="UP000469325">
    <property type="component" value="Unassembled WGS sequence"/>
</dbReference>
<comment type="catalytic activity">
    <reaction evidence="1 16">
        <text>(R)-pantothenate + ATP = (R)-4'-phosphopantothenate + ADP + H(+)</text>
        <dbReference type="Rhea" id="RHEA:16373"/>
        <dbReference type="ChEBI" id="CHEBI:10986"/>
        <dbReference type="ChEBI" id="CHEBI:15378"/>
        <dbReference type="ChEBI" id="CHEBI:29032"/>
        <dbReference type="ChEBI" id="CHEBI:30616"/>
        <dbReference type="ChEBI" id="CHEBI:456216"/>
        <dbReference type="EC" id="2.7.1.33"/>
    </reaction>
</comment>
<name>A0A6N7XNI0_9ACTN</name>
<evidence type="ECO:0000256" key="8">
    <source>
        <dbReference type="ARBA" id="ARBA00022679"/>
    </source>
</evidence>
<feature type="binding site" evidence="16">
    <location>
        <position position="131"/>
    </location>
    <ligand>
        <name>K(+)</name>
        <dbReference type="ChEBI" id="CHEBI:29103"/>
    </ligand>
</feature>
<keyword evidence="18" id="KW-1185">Reference proteome</keyword>
<feature type="binding site" evidence="16">
    <location>
        <begin position="109"/>
        <end position="112"/>
    </location>
    <ligand>
        <name>substrate</name>
    </ligand>
</feature>
<feature type="binding site" evidence="16">
    <location>
        <position position="186"/>
    </location>
    <ligand>
        <name>substrate</name>
    </ligand>
</feature>
<evidence type="ECO:0000256" key="10">
    <source>
        <dbReference type="ARBA" id="ARBA00022777"/>
    </source>
</evidence>